<feature type="binding site" evidence="5">
    <location>
        <begin position="126"/>
        <end position="128"/>
    </location>
    <ligand>
        <name>CoA</name>
        <dbReference type="ChEBI" id="CHEBI:57287"/>
    </ligand>
</feature>
<evidence type="ECO:0000313" key="8">
    <source>
        <dbReference type="EMBL" id="PPQ92708.1"/>
    </source>
</evidence>
<dbReference type="GO" id="GO:0004775">
    <property type="term" value="F:succinate-CoA ligase (ADP-forming) activity"/>
    <property type="evidence" value="ECO:0007669"/>
    <property type="project" value="UniProtKB-UniRule"/>
</dbReference>
<sequence length="585" mass="62285">MLRHAGQSLISSGRRTFSQSATRHSYDDTIRNLLIHKDTKVLCQGLTGKTGTFHVTEALAYGTNMVGGVSPKKAGQTHLGLPVFGSVRDAVNATKPDATILYVPPPTAADAIIEAIENEIGLIVCVTEGIPQSDEIRVMNALKSQSRSRLVGPNCPGGRPKGAFFITSTHPDSSFLQLSTHWVAKWVSNLAISTNLEKSTGIVSRSGTLTYEAVAQTTDVGLGQSLCVGIGGDPFPGTQHVDVIKVFLDDPNTEGIVIIGEIGGSMEEEAAEYLEQYNKTRKNPKPVVGFIAGRTAPPGRRMGHAGAIISGGKGAAVDKVKALERAGVIVTDSPAKIGAEMLKAMKAAGLCWSIMVDYQASSNFHGAAAYLSSASALSKVSTAVKLELYGLFKYITSARMPTSSRPSIFDMTGRAKWDAWNSAGQKYEEPAKVEERYLEIARTLGWTEQTTTEVMPEPEFSTDDDIWDKDDGTSKSGGGLRLAVSSIAAPLKVVDNSIYGLALSNDVSGLTALLETHPETDLNALDEYGYAPIHLACDRGSIEIVKLLLAKGADRDIKDPDGLSPLELSQEAGHSEIAKILVSTP</sequence>
<dbReference type="PROSITE" id="PS51228">
    <property type="entry name" value="ACB_2"/>
    <property type="match status" value="1"/>
</dbReference>
<dbReference type="Gene3D" id="1.20.80.10">
    <property type="match status" value="1"/>
</dbReference>
<dbReference type="Gene3D" id="3.40.50.720">
    <property type="entry name" value="NAD(P)-binding Rossmann-like Domain"/>
    <property type="match status" value="1"/>
</dbReference>
<feature type="binding site" evidence="5">
    <location>
        <begin position="47"/>
        <end position="50"/>
    </location>
    <ligand>
        <name>CoA</name>
        <dbReference type="ChEBI" id="CHEBI:57287"/>
    </ligand>
</feature>
<comment type="pathway">
    <text evidence="1 5">Carbohydrate metabolism; tricarboxylic acid cycle; succinate from succinyl-CoA (ligase route): step 1/1.</text>
</comment>
<comment type="similarity">
    <text evidence="5">Belongs to the succinate/malate CoA ligase alpha subunit family.</text>
</comment>
<comment type="subunit">
    <text evidence="5">Heterodimer of an alpha and a beta subunit.</text>
</comment>
<evidence type="ECO:0000256" key="1">
    <source>
        <dbReference type="ARBA" id="ARBA00005064"/>
    </source>
</evidence>
<dbReference type="SUPFAM" id="SSF51735">
    <property type="entry name" value="NAD(P)-binding Rossmann-fold domains"/>
    <property type="match status" value="1"/>
</dbReference>
<dbReference type="SUPFAM" id="SSF48403">
    <property type="entry name" value="Ankyrin repeat"/>
    <property type="match status" value="1"/>
</dbReference>
<comment type="function">
    <text evidence="5">Succinyl-CoA synthetase functions in the citric acid cycle (TCA), coupling the hydrolysis of succinyl-CoA to the synthesis of ATP and thus represents the only step of substrate-level phosphorylation in the TCA. The alpha subunit of the enzyme binds the substrates coenzyme A and phosphate, while succinate binding and nucleotide specificity is provided by the beta subunit.</text>
</comment>
<dbReference type="EC" id="6.2.1.5" evidence="5"/>
<evidence type="ECO:0000256" key="6">
    <source>
        <dbReference type="PROSITE-ProRule" id="PRU00023"/>
    </source>
</evidence>
<organism evidence="8 9">
    <name type="scientific">Psilocybe cyanescens</name>
    <dbReference type="NCBI Taxonomy" id="93625"/>
    <lineage>
        <taxon>Eukaryota</taxon>
        <taxon>Fungi</taxon>
        <taxon>Dikarya</taxon>
        <taxon>Basidiomycota</taxon>
        <taxon>Agaricomycotina</taxon>
        <taxon>Agaricomycetes</taxon>
        <taxon>Agaricomycetidae</taxon>
        <taxon>Agaricales</taxon>
        <taxon>Agaricineae</taxon>
        <taxon>Strophariaceae</taxon>
        <taxon>Psilocybe</taxon>
    </lineage>
</organism>
<dbReference type="SMART" id="SM00881">
    <property type="entry name" value="CoA_binding"/>
    <property type="match status" value="1"/>
</dbReference>
<evidence type="ECO:0000256" key="3">
    <source>
        <dbReference type="ARBA" id="ARBA00022598"/>
    </source>
</evidence>
<dbReference type="InterPro" id="IPR017440">
    <property type="entry name" value="Cit_synth/succinyl-CoA_lig_AS"/>
</dbReference>
<dbReference type="PROSITE" id="PS50088">
    <property type="entry name" value="ANK_REPEAT"/>
    <property type="match status" value="1"/>
</dbReference>
<protein>
    <recommendedName>
        <fullName evidence="5">Succinate--CoA ligase [ADP-forming] subunit alpha, mitochondrial</fullName>
        <ecNumber evidence="5">6.2.1.5</ecNumber>
    </recommendedName>
    <alternativeName>
        <fullName evidence="5">Succinyl-CoA synthetase subunit alpha</fullName>
        <shortName evidence="5">SCS-alpha</shortName>
    </alternativeName>
</protein>
<dbReference type="Gene3D" id="3.40.50.261">
    <property type="entry name" value="Succinyl-CoA synthetase domains"/>
    <property type="match status" value="1"/>
</dbReference>
<dbReference type="FunCoup" id="A0A409XPN1">
    <property type="interactions" value="358"/>
</dbReference>
<feature type="binding site" evidence="5">
    <location>
        <position position="73"/>
    </location>
    <ligand>
        <name>CoA</name>
        <dbReference type="ChEBI" id="CHEBI:57287"/>
    </ligand>
</feature>
<evidence type="ECO:0000256" key="2">
    <source>
        <dbReference type="ARBA" id="ARBA00022532"/>
    </source>
</evidence>
<name>A0A409XPN1_PSICY</name>
<dbReference type="GO" id="GO:0000062">
    <property type="term" value="F:fatty-acyl-CoA binding"/>
    <property type="evidence" value="ECO:0007669"/>
    <property type="project" value="InterPro"/>
</dbReference>
<dbReference type="PRINTS" id="PR01798">
    <property type="entry name" value="SCOASYNTHASE"/>
</dbReference>
<dbReference type="Pfam" id="PF12796">
    <property type="entry name" value="Ank_2"/>
    <property type="match status" value="1"/>
</dbReference>
<dbReference type="InterPro" id="IPR036291">
    <property type="entry name" value="NAD(P)-bd_dom_sf"/>
</dbReference>
<keyword evidence="9" id="KW-1185">Reference proteome</keyword>
<dbReference type="GO" id="GO:0009361">
    <property type="term" value="C:succinate-CoA ligase complex (ADP-forming)"/>
    <property type="evidence" value="ECO:0007669"/>
    <property type="project" value="TreeGrafter"/>
</dbReference>
<dbReference type="PROSITE" id="PS50297">
    <property type="entry name" value="ANK_REP_REGION"/>
    <property type="match status" value="1"/>
</dbReference>
<dbReference type="Pfam" id="PF00887">
    <property type="entry name" value="ACBP"/>
    <property type="match status" value="1"/>
</dbReference>
<evidence type="ECO:0000259" key="7">
    <source>
        <dbReference type="PROSITE" id="PS51228"/>
    </source>
</evidence>
<keyword evidence="5" id="KW-0496">Mitochondrion</keyword>
<dbReference type="Gene3D" id="1.25.40.20">
    <property type="entry name" value="Ankyrin repeat-containing domain"/>
    <property type="match status" value="1"/>
</dbReference>
<dbReference type="InterPro" id="IPR002110">
    <property type="entry name" value="Ankyrin_rpt"/>
</dbReference>
<dbReference type="SUPFAM" id="SSF52210">
    <property type="entry name" value="Succinyl-CoA synthetase domains"/>
    <property type="match status" value="1"/>
</dbReference>
<dbReference type="InterPro" id="IPR035984">
    <property type="entry name" value="Acyl-CoA-binding_sf"/>
</dbReference>
<dbReference type="InterPro" id="IPR005810">
    <property type="entry name" value="CoA_lig_alpha"/>
</dbReference>
<keyword evidence="6" id="KW-0040">ANK repeat</keyword>
<reference evidence="8 9" key="1">
    <citation type="journal article" date="2018" name="Evol. Lett.">
        <title>Horizontal gene cluster transfer increased hallucinogenic mushroom diversity.</title>
        <authorList>
            <person name="Reynolds H.T."/>
            <person name="Vijayakumar V."/>
            <person name="Gluck-Thaler E."/>
            <person name="Korotkin H.B."/>
            <person name="Matheny P.B."/>
            <person name="Slot J.C."/>
        </authorList>
    </citation>
    <scope>NUCLEOTIDE SEQUENCE [LARGE SCALE GENOMIC DNA]</scope>
    <source>
        <strain evidence="8 9">2631</strain>
    </source>
</reference>
<keyword evidence="3 5" id="KW-0436">Ligase</keyword>
<feature type="domain" description="ACB" evidence="7">
    <location>
        <begin position="360"/>
        <end position="450"/>
    </location>
</feature>
<dbReference type="AlphaFoldDB" id="A0A409XPN1"/>
<proteinExistence type="inferred from homology"/>
<dbReference type="OrthoDB" id="1664372at2759"/>
<feature type="repeat" description="ANK" evidence="6">
    <location>
        <begin position="528"/>
        <end position="560"/>
    </location>
</feature>
<dbReference type="InterPro" id="IPR014352">
    <property type="entry name" value="FERM/acyl-CoA-bd_prot_sf"/>
</dbReference>
<gene>
    <name evidence="8" type="ORF">CVT25_014015</name>
</gene>
<feature type="binding site" evidence="5">
    <location>
        <position position="211"/>
    </location>
    <ligand>
        <name>substrate</name>
        <note>ligand shared with subunit beta</note>
    </ligand>
</feature>
<dbReference type="SMART" id="SM00248">
    <property type="entry name" value="ANK"/>
    <property type="match status" value="1"/>
</dbReference>
<dbReference type="EMBL" id="NHYD01000994">
    <property type="protein sequence ID" value="PPQ92708.1"/>
    <property type="molecule type" value="Genomic_DNA"/>
</dbReference>
<comment type="catalytic activity">
    <reaction evidence="5">
        <text>succinate + ATP + CoA = succinyl-CoA + ADP + phosphate</text>
        <dbReference type="Rhea" id="RHEA:17661"/>
        <dbReference type="ChEBI" id="CHEBI:30031"/>
        <dbReference type="ChEBI" id="CHEBI:30616"/>
        <dbReference type="ChEBI" id="CHEBI:43474"/>
        <dbReference type="ChEBI" id="CHEBI:57287"/>
        <dbReference type="ChEBI" id="CHEBI:57292"/>
        <dbReference type="ChEBI" id="CHEBI:456216"/>
        <dbReference type="EC" id="6.2.1.5"/>
    </reaction>
</comment>
<dbReference type="GO" id="GO:0005739">
    <property type="term" value="C:mitochondrion"/>
    <property type="evidence" value="ECO:0007669"/>
    <property type="project" value="UniProtKB-SubCell"/>
</dbReference>
<dbReference type="SUPFAM" id="SSF47027">
    <property type="entry name" value="Acyl-CoA binding protein"/>
    <property type="match status" value="1"/>
</dbReference>
<dbReference type="UniPathway" id="UPA00223">
    <property type="reaction ID" value="UER00999"/>
</dbReference>
<dbReference type="InterPro" id="IPR000582">
    <property type="entry name" value="Acyl-CoA-binding_protein"/>
</dbReference>
<dbReference type="PANTHER" id="PTHR11117">
    <property type="entry name" value="SUCCINYL-COA LIGASE SUBUNIT ALPHA"/>
    <property type="match status" value="1"/>
</dbReference>
<dbReference type="HAMAP" id="MF_01988">
    <property type="entry name" value="Succ_CoA_alpha"/>
    <property type="match status" value="1"/>
</dbReference>
<dbReference type="GO" id="GO:0000166">
    <property type="term" value="F:nucleotide binding"/>
    <property type="evidence" value="ECO:0007669"/>
    <property type="project" value="UniProtKB-KW"/>
</dbReference>
<dbReference type="InterPro" id="IPR003781">
    <property type="entry name" value="CoA-bd"/>
</dbReference>
<comment type="caution">
    <text evidence="8">The sequence shown here is derived from an EMBL/GenBank/DDBJ whole genome shotgun (WGS) entry which is preliminary data.</text>
</comment>
<dbReference type="InterPro" id="IPR033847">
    <property type="entry name" value="Citrt_syn/SCS-alpha_CS"/>
</dbReference>
<dbReference type="Pfam" id="PF02629">
    <property type="entry name" value="CoA_binding"/>
    <property type="match status" value="1"/>
</dbReference>
<dbReference type="PROSITE" id="PS01216">
    <property type="entry name" value="SUCCINYL_COA_LIG_1"/>
    <property type="match status" value="1"/>
</dbReference>
<keyword evidence="2 5" id="KW-0816">Tricarboxylic acid cycle</keyword>
<evidence type="ECO:0000256" key="5">
    <source>
        <dbReference type="HAMAP-Rule" id="MF_03222"/>
    </source>
</evidence>
<comment type="subcellular location">
    <subcellularLocation>
        <location evidence="5">Mitochondrion</location>
    </subcellularLocation>
</comment>
<dbReference type="Pfam" id="PF00549">
    <property type="entry name" value="Ligase_CoA"/>
    <property type="match status" value="1"/>
</dbReference>
<accession>A0A409XPN1</accession>
<dbReference type="InParanoid" id="A0A409XPN1"/>
<evidence type="ECO:0000256" key="4">
    <source>
        <dbReference type="ARBA" id="ARBA00022741"/>
    </source>
</evidence>
<dbReference type="InterPro" id="IPR016102">
    <property type="entry name" value="Succinyl-CoA_synth-like"/>
</dbReference>
<feature type="active site" description="Tele-phosphohistidine intermediate" evidence="5">
    <location>
        <position position="304"/>
    </location>
</feature>
<dbReference type="Proteomes" id="UP000283269">
    <property type="component" value="Unassembled WGS sequence"/>
</dbReference>
<dbReference type="GO" id="GO:0004776">
    <property type="term" value="F:succinate-CoA ligase (GDP-forming) activity"/>
    <property type="evidence" value="ECO:0007669"/>
    <property type="project" value="TreeGrafter"/>
</dbReference>
<dbReference type="InterPro" id="IPR036770">
    <property type="entry name" value="Ankyrin_rpt-contain_sf"/>
</dbReference>
<evidence type="ECO:0000313" key="9">
    <source>
        <dbReference type="Proteomes" id="UP000283269"/>
    </source>
</evidence>
<dbReference type="PROSITE" id="PS00399">
    <property type="entry name" value="SUCCINYL_COA_LIG_2"/>
    <property type="match status" value="1"/>
</dbReference>
<keyword evidence="4 5" id="KW-0547">Nucleotide-binding</keyword>
<dbReference type="STRING" id="93625.A0A409XPN1"/>
<dbReference type="InterPro" id="IPR005811">
    <property type="entry name" value="SUCC_ACL_C"/>
</dbReference>
<dbReference type="GO" id="GO:0006099">
    <property type="term" value="P:tricarboxylic acid cycle"/>
    <property type="evidence" value="ECO:0007669"/>
    <property type="project" value="UniProtKB-UniRule"/>
</dbReference>
<dbReference type="PANTHER" id="PTHR11117:SF2">
    <property type="entry name" value="SUCCINATE--COA LIGASE [ADP_GDP-FORMING] SUBUNIT ALPHA, MITOCHONDRIAL"/>
    <property type="match status" value="1"/>
</dbReference>
<dbReference type="FunFam" id="3.40.50.720:FF:000002">
    <property type="entry name" value="Succinate--CoA ligase [ADP-forming] subunit alpha"/>
    <property type="match status" value="1"/>
</dbReference>